<keyword evidence="1" id="KW-0677">Repeat</keyword>
<name>A0A6A4ZZ76_APHAT</name>
<feature type="repeat" description="ANK" evidence="3">
    <location>
        <begin position="124"/>
        <end position="156"/>
    </location>
</feature>
<dbReference type="SMART" id="SM00248">
    <property type="entry name" value="ANK"/>
    <property type="match status" value="2"/>
</dbReference>
<evidence type="ECO:0000313" key="4">
    <source>
        <dbReference type="EMBL" id="KAF0719410.1"/>
    </source>
</evidence>
<dbReference type="PROSITE" id="PS50297">
    <property type="entry name" value="ANK_REP_REGION"/>
    <property type="match status" value="1"/>
</dbReference>
<gene>
    <name evidence="4" type="ORF">AaE_010459</name>
</gene>
<sequence>MKPPIKSQSDMTGTIAESPRSFALSTMPTMALRKLHAMRDLAKLPFTVEPSCSPLHAAVLHGHVDRVIWYIASAPLLVHAVDRVGDNSNCLVNPWIFNSFSSCTHEIARLLVEGGGDVDARNATGHTPLHKAALGGHMACVALLIESHANVLRKNEKGQYASDLAGWRMHTDVTKYLRDLDLKAILQILPDEVLHIDPALIVPDPSTLV</sequence>
<dbReference type="PROSITE" id="PS50088">
    <property type="entry name" value="ANK_REPEAT"/>
    <property type="match status" value="1"/>
</dbReference>
<keyword evidence="2 3" id="KW-0040">ANK repeat</keyword>
<dbReference type="InterPro" id="IPR002110">
    <property type="entry name" value="Ankyrin_rpt"/>
</dbReference>
<comment type="caution">
    <text evidence="4">The sequence shown here is derived from an EMBL/GenBank/DDBJ whole genome shotgun (WGS) entry which is preliminary data.</text>
</comment>
<evidence type="ECO:0000313" key="5">
    <source>
        <dbReference type="Proteomes" id="UP000469452"/>
    </source>
</evidence>
<dbReference type="SUPFAM" id="SSF48403">
    <property type="entry name" value="Ankyrin repeat"/>
    <property type="match status" value="1"/>
</dbReference>
<dbReference type="PANTHER" id="PTHR24171:SF9">
    <property type="entry name" value="ANKYRIN REPEAT DOMAIN-CONTAINING PROTEIN 39"/>
    <property type="match status" value="1"/>
</dbReference>
<dbReference type="EMBL" id="VJMI01016407">
    <property type="protein sequence ID" value="KAF0719410.1"/>
    <property type="molecule type" value="Genomic_DNA"/>
</dbReference>
<proteinExistence type="predicted"/>
<evidence type="ECO:0000256" key="1">
    <source>
        <dbReference type="ARBA" id="ARBA00022737"/>
    </source>
</evidence>
<dbReference type="VEuPathDB" id="FungiDB:H257_13153"/>
<evidence type="ECO:0000256" key="2">
    <source>
        <dbReference type="ARBA" id="ARBA00023043"/>
    </source>
</evidence>
<protein>
    <submittedName>
        <fullName evidence="4">Uncharacterized protein</fullName>
    </submittedName>
</protein>
<dbReference type="InterPro" id="IPR036770">
    <property type="entry name" value="Ankyrin_rpt-contain_sf"/>
</dbReference>
<reference evidence="4 5" key="1">
    <citation type="submission" date="2019-06" db="EMBL/GenBank/DDBJ databases">
        <title>Genomics analysis of Aphanomyces spp. identifies a new class of oomycete effector associated with host adaptation.</title>
        <authorList>
            <person name="Gaulin E."/>
        </authorList>
    </citation>
    <scope>NUCLEOTIDE SEQUENCE [LARGE SCALE GENOMIC DNA]</scope>
    <source>
        <strain evidence="4 5">E</strain>
    </source>
</reference>
<evidence type="ECO:0000256" key="3">
    <source>
        <dbReference type="PROSITE-ProRule" id="PRU00023"/>
    </source>
</evidence>
<dbReference type="Pfam" id="PF12796">
    <property type="entry name" value="Ank_2"/>
    <property type="match status" value="1"/>
</dbReference>
<organism evidence="4 5">
    <name type="scientific">Aphanomyces astaci</name>
    <name type="common">Crayfish plague agent</name>
    <dbReference type="NCBI Taxonomy" id="112090"/>
    <lineage>
        <taxon>Eukaryota</taxon>
        <taxon>Sar</taxon>
        <taxon>Stramenopiles</taxon>
        <taxon>Oomycota</taxon>
        <taxon>Saprolegniomycetes</taxon>
        <taxon>Saprolegniales</taxon>
        <taxon>Verrucalvaceae</taxon>
        <taxon>Aphanomyces</taxon>
    </lineage>
</organism>
<dbReference type="AlphaFoldDB" id="A0A6A4ZZ76"/>
<dbReference type="Proteomes" id="UP000469452">
    <property type="component" value="Unassembled WGS sequence"/>
</dbReference>
<accession>A0A6A4ZZ76</accession>
<dbReference type="PANTHER" id="PTHR24171">
    <property type="entry name" value="ANKYRIN REPEAT DOMAIN-CONTAINING PROTEIN 39-RELATED"/>
    <property type="match status" value="1"/>
</dbReference>
<dbReference type="Gene3D" id="1.25.40.20">
    <property type="entry name" value="Ankyrin repeat-containing domain"/>
    <property type="match status" value="1"/>
</dbReference>